<feature type="region of interest" description="Disordered" evidence="1">
    <location>
        <begin position="1"/>
        <end position="36"/>
    </location>
</feature>
<dbReference type="EnsemblBacteria" id="CAK06614">
    <property type="protein sequence ID" value="CAK06614"/>
    <property type="gene ID" value="RL1117"/>
</dbReference>
<dbReference type="KEGG" id="rle:RL1117"/>
<proteinExistence type="predicted"/>
<organism evidence="2 3">
    <name type="scientific">Rhizobium johnstonii (strain DSM 114642 / LMG 32736 / 3841)</name>
    <name type="common">Rhizobium leguminosarum bv. viciae</name>
    <dbReference type="NCBI Taxonomy" id="216596"/>
    <lineage>
        <taxon>Bacteria</taxon>
        <taxon>Pseudomonadati</taxon>
        <taxon>Pseudomonadota</taxon>
        <taxon>Alphaproteobacteria</taxon>
        <taxon>Hyphomicrobiales</taxon>
        <taxon>Rhizobiaceae</taxon>
        <taxon>Rhizobium/Agrobacterium group</taxon>
        <taxon>Rhizobium</taxon>
        <taxon>Rhizobium johnstonii</taxon>
    </lineage>
</organism>
<evidence type="ECO:0000256" key="1">
    <source>
        <dbReference type="SAM" id="MobiDB-lite"/>
    </source>
</evidence>
<dbReference type="eggNOG" id="ENOG50300ES">
    <property type="taxonomic scope" value="Bacteria"/>
</dbReference>
<protein>
    <submittedName>
        <fullName evidence="2">Uncharacterized protein</fullName>
    </submittedName>
</protein>
<accession>Q1MK92</accession>
<evidence type="ECO:0000313" key="2">
    <source>
        <dbReference type="EMBL" id="CAK06614.1"/>
    </source>
</evidence>
<sequence length="98" mass="10986">MYPNRYETHRHHQQRASLSDFTGLRAASRGGGDDGMRFTISSEERLAMDVMPTGVVIHRPQGPRGGRMSVIPVRNEDIPFLAKALQQVLNANREVESL</sequence>
<dbReference type="Proteomes" id="UP000006575">
    <property type="component" value="Chromosome"/>
</dbReference>
<evidence type="ECO:0000313" key="3">
    <source>
        <dbReference type="Proteomes" id="UP000006575"/>
    </source>
</evidence>
<reference evidence="2 3" key="1">
    <citation type="journal article" date="2006" name="Genome Biol.">
        <title>The genome of Rhizobium leguminosarum has recognizable core and accessory components.</title>
        <authorList>
            <person name="Young J.W."/>
            <person name="Crossman L.C."/>
            <person name="Johnston A.W.B."/>
            <person name="Thomson N.R."/>
            <person name="Ghazoui Z.F."/>
            <person name="Hull K.H."/>
            <person name="Wexler M."/>
            <person name="Curson A.R.J."/>
            <person name="Todd J.D."/>
            <person name="Poole P.S."/>
            <person name="Mauchline T.H."/>
            <person name="East A.K."/>
            <person name="Quail M.A."/>
            <person name="Churcher C."/>
            <person name="Arrowsmith C."/>
            <person name="Cherevach A."/>
            <person name="Chillingworth T."/>
            <person name="Clarke K."/>
            <person name="Cronin A."/>
            <person name="Davis P."/>
            <person name="Fraser A."/>
            <person name="Hance Z."/>
            <person name="Hauser H."/>
            <person name="Jagels K."/>
            <person name="Moule S."/>
            <person name="Mungall K."/>
            <person name="Norbertczak H."/>
            <person name="Rabbinowitsch E."/>
            <person name="Sanders M."/>
            <person name="Simmonds M."/>
            <person name="Whitehead S."/>
            <person name="Parkhill J."/>
        </authorList>
    </citation>
    <scope>NUCLEOTIDE SEQUENCE [LARGE SCALE GENOMIC DNA]</scope>
    <source>
        <strain evidence="3">DSM 114642 / LMG 32736 / 3841</strain>
    </source>
</reference>
<keyword evidence="3" id="KW-1185">Reference proteome</keyword>
<name>Q1MK92_RHIJ3</name>
<dbReference type="HOGENOM" id="CLU_2331726_0_0_5"/>
<gene>
    <name evidence="2" type="ordered locus">RL1117</name>
</gene>
<dbReference type="EMBL" id="AM236080">
    <property type="protein sequence ID" value="CAK06614.1"/>
    <property type="molecule type" value="Genomic_DNA"/>
</dbReference>
<dbReference type="AlphaFoldDB" id="Q1MK92"/>